<dbReference type="Pfam" id="PF00550">
    <property type="entry name" value="PP-binding"/>
    <property type="match status" value="1"/>
</dbReference>
<dbReference type="InterPro" id="IPR009081">
    <property type="entry name" value="PP-bd_ACP"/>
</dbReference>
<dbReference type="Proteomes" id="UP000000925">
    <property type="component" value="Chromosome"/>
</dbReference>
<dbReference type="STRING" id="583355.Caka_2373"/>
<dbReference type="SUPFAM" id="SSF47336">
    <property type="entry name" value="ACP-like"/>
    <property type="match status" value="1"/>
</dbReference>
<dbReference type="KEGG" id="caa:Caka_2373"/>
<dbReference type="RefSeq" id="WP_013044111.1">
    <property type="nucleotide sequence ID" value="NC_014008.1"/>
</dbReference>
<protein>
    <submittedName>
        <fullName evidence="2">Putative acyl carrier protein</fullName>
    </submittedName>
</protein>
<reference evidence="2 3" key="1">
    <citation type="journal article" date="2010" name="Stand. Genomic Sci.">
        <title>Complete genome sequence of Coraliomargarita akajimensis type strain (04OKA010-24).</title>
        <authorList>
            <person name="Mavromatis K."/>
            <person name="Abt B."/>
            <person name="Brambilla E."/>
            <person name="Lapidus A."/>
            <person name="Copeland A."/>
            <person name="Deshpande S."/>
            <person name="Nolan M."/>
            <person name="Lucas S."/>
            <person name="Tice H."/>
            <person name="Cheng J.F."/>
            <person name="Han C."/>
            <person name="Detter J.C."/>
            <person name="Woyke T."/>
            <person name="Goodwin L."/>
            <person name="Pitluck S."/>
            <person name="Held B."/>
            <person name="Brettin T."/>
            <person name="Tapia R."/>
            <person name="Ivanova N."/>
            <person name="Mikhailova N."/>
            <person name="Pati A."/>
            <person name="Liolios K."/>
            <person name="Chen A."/>
            <person name="Palaniappan K."/>
            <person name="Land M."/>
            <person name="Hauser L."/>
            <person name="Chang Y.J."/>
            <person name="Jeffries C.D."/>
            <person name="Rohde M."/>
            <person name="Goker M."/>
            <person name="Bristow J."/>
            <person name="Eisen J.A."/>
            <person name="Markowitz V."/>
            <person name="Hugenholtz P."/>
            <person name="Klenk H.P."/>
            <person name="Kyrpides N.C."/>
        </authorList>
    </citation>
    <scope>NUCLEOTIDE SEQUENCE [LARGE SCALE GENOMIC DNA]</scope>
    <source>
        <strain evidence="3">DSM 45221 / IAM 15411 / JCM 23193 / KCTC 12865</strain>
    </source>
</reference>
<sequence>MGTLSIMELSQFIADFEDAVEDLESGSVDAGTDFKSLEVWDSLAALTVIAMVDAEYNVRINSDVLKTTSTIEDLFNHIAGASA</sequence>
<dbReference type="PROSITE" id="PS50075">
    <property type="entry name" value="CARRIER"/>
    <property type="match status" value="1"/>
</dbReference>
<organism evidence="2 3">
    <name type="scientific">Coraliomargarita akajimensis (strain DSM 45221 / IAM 15411 / JCM 23193 / KCTC 12865 / 04OKA010-24)</name>
    <dbReference type="NCBI Taxonomy" id="583355"/>
    <lineage>
        <taxon>Bacteria</taxon>
        <taxon>Pseudomonadati</taxon>
        <taxon>Verrucomicrobiota</taxon>
        <taxon>Opitutia</taxon>
        <taxon>Puniceicoccales</taxon>
        <taxon>Coraliomargaritaceae</taxon>
        <taxon>Coraliomargarita</taxon>
    </lineage>
</organism>
<gene>
    <name evidence="2" type="ordered locus">Caka_2373</name>
</gene>
<accession>D5EMZ9</accession>
<evidence type="ECO:0000313" key="2">
    <source>
        <dbReference type="EMBL" id="ADE55389.1"/>
    </source>
</evidence>
<dbReference type="HOGENOM" id="CLU_108696_20_5_0"/>
<feature type="domain" description="Carrier" evidence="1">
    <location>
        <begin position="7"/>
        <end position="82"/>
    </location>
</feature>
<dbReference type="EMBL" id="CP001998">
    <property type="protein sequence ID" value="ADE55389.1"/>
    <property type="molecule type" value="Genomic_DNA"/>
</dbReference>
<name>D5EMZ9_CORAD</name>
<proteinExistence type="predicted"/>
<dbReference type="InterPro" id="IPR036736">
    <property type="entry name" value="ACP-like_sf"/>
</dbReference>
<dbReference type="eggNOG" id="COG0236">
    <property type="taxonomic scope" value="Bacteria"/>
</dbReference>
<dbReference type="Gene3D" id="1.10.1200.10">
    <property type="entry name" value="ACP-like"/>
    <property type="match status" value="1"/>
</dbReference>
<evidence type="ECO:0000259" key="1">
    <source>
        <dbReference type="PROSITE" id="PS50075"/>
    </source>
</evidence>
<evidence type="ECO:0000313" key="3">
    <source>
        <dbReference type="Proteomes" id="UP000000925"/>
    </source>
</evidence>
<dbReference type="AlphaFoldDB" id="D5EMZ9"/>
<keyword evidence="3" id="KW-1185">Reference proteome</keyword>